<dbReference type="Gene3D" id="1.20.1270.390">
    <property type="match status" value="1"/>
</dbReference>
<dbReference type="PROSITE" id="PS51257">
    <property type="entry name" value="PROKAR_LIPOPROTEIN"/>
    <property type="match status" value="1"/>
</dbReference>
<evidence type="ECO:0000259" key="3">
    <source>
        <dbReference type="Pfam" id="PF14346"/>
    </source>
</evidence>
<proteinExistence type="predicted"/>
<feature type="compositionally biased region" description="Pro residues" evidence="2">
    <location>
        <begin position="153"/>
        <end position="169"/>
    </location>
</feature>
<keyword evidence="1" id="KW-0175">Coiled coil</keyword>
<dbReference type="InterPro" id="IPR025511">
    <property type="entry name" value="DUF4398"/>
</dbReference>
<dbReference type="EMBL" id="CP089982">
    <property type="protein sequence ID" value="WXA95647.1"/>
    <property type="molecule type" value="Genomic_DNA"/>
</dbReference>
<reference evidence="4 5" key="1">
    <citation type="submission" date="2021-12" db="EMBL/GenBank/DDBJ databases">
        <title>Discovery of the Pendulisporaceae a myxobacterial family with distinct sporulation behavior and unique specialized metabolism.</title>
        <authorList>
            <person name="Garcia R."/>
            <person name="Popoff A."/>
            <person name="Bader C.D."/>
            <person name="Loehr J."/>
            <person name="Walesch S."/>
            <person name="Walt C."/>
            <person name="Boldt J."/>
            <person name="Bunk B."/>
            <person name="Haeckl F.J.F.P.J."/>
            <person name="Gunesch A.P."/>
            <person name="Birkelbach J."/>
            <person name="Nuebel U."/>
            <person name="Pietschmann T."/>
            <person name="Bach T."/>
            <person name="Mueller R."/>
        </authorList>
    </citation>
    <scope>NUCLEOTIDE SEQUENCE [LARGE SCALE GENOMIC DNA]</scope>
    <source>
        <strain evidence="4 5">MSr12523</strain>
    </source>
</reference>
<evidence type="ECO:0000256" key="2">
    <source>
        <dbReference type="SAM" id="MobiDB-lite"/>
    </source>
</evidence>
<accession>A0ABZ2KDS2</accession>
<gene>
    <name evidence="4" type="ORF">LZC95_02170</name>
</gene>
<evidence type="ECO:0000256" key="1">
    <source>
        <dbReference type="SAM" id="Coils"/>
    </source>
</evidence>
<feature type="compositionally biased region" description="Low complexity" evidence="2">
    <location>
        <begin position="136"/>
        <end position="148"/>
    </location>
</feature>
<dbReference type="Pfam" id="PF14346">
    <property type="entry name" value="DUF4398"/>
    <property type="match status" value="1"/>
</dbReference>
<feature type="coiled-coil region" evidence="1">
    <location>
        <begin position="77"/>
        <end position="106"/>
    </location>
</feature>
<feature type="region of interest" description="Disordered" evidence="2">
    <location>
        <begin position="116"/>
        <end position="175"/>
    </location>
</feature>
<organism evidence="4 5">
    <name type="scientific">Pendulispora brunnea</name>
    <dbReference type="NCBI Taxonomy" id="2905690"/>
    <lineage>
        <taxon>Bacteria</taxon>
        <taxon>Pseudomonadati</taxon>
        <taxon>Myxococcota</taxon>
        <taxon>Myxococcia</taxon>
        <taxon>Myxococcales</taxon>
        <taxon>Sorangiineae</taxon>
        <taxon>Pendulisporaceae</taxon>
        <taxon>Pendulispora</taxon>
    </lineage>
</organism>
<dbReference type="Proteomes" id="UP001379533">
    <property type="component" value="Chromosome"/>
</dbReference>
<dbReference type="SUPFAM" id="SSF56954">
    <property type="entry name" value="Outer membrane efflux proteins (OEP)"/>
    <property type="match status" value="1"/>
</dbReference>
<feature type="domain" description="DUF4398" evidence="3">
    <location>
        <begin position="26"/>
        <end position="103"/>
    </location>
</feature>
<evidence type="ECO:0000313" key="4">
    <source>
        <dbReference type="EMBL" id="WXA95647.1"/>
    </source>
</evidence>
<name>A0ABZ2KDS2_9BACT</name>
<protein>
    <submittedName>
        <fullName evidence="4">DUF4398 domain-containing protein</fullName>
    </submittedName>
</protein>
<dbReference type="RefSeq" id="WP_394846254.1">
    <property type="nucleotide sequence ID" value="NZ_CP089982.1"/>
</dbReference>
<keyword evidence="5" id="KW-1185">Reference proteome</keyword>
<sequence length="175" mass="18318">MLRTTLLVLGVTLTACGSYPTPTARMTETVNTARAAQEAGAPTNPRAQLHLRLANDQIERAKRLIADGDTKRADYVLIRAKADADLALAEAREANAQRQAMAAKQRVDALVASMQENVPGSNTGPADKPPPPTFPGTPAGTTTTTGTDVQGPVKPPPPQTLPFPPPNGPEPGGKR</sequence>
<evidence type="ECO:0000313" key="5">
    <source>
        <dbReference type="Proteomes" id="UP001379533"/>
    </source>
</evidence>